<dbReference type="GO" id="GO:0005737">
    <property type="term" value="C:cytoplasm"/>
    <property type="evidence" value="ECO:0007669"/>
    <property type="project" value="UniProtKB-ARBA"/>
</dbReference>
<feature type="region of interest" description="Disordered" evidence="5">
    <location>
        <begin position="185"/>
        <end position="220"/>
    </location>
</feature>
<feature type="compositionally biased region" description="Polar residues" evidence="5">
    <location>
        <begin position="25"/>
        <end position="37"/>
    </location>
</feature>
<dbReference type="GO" id="GO:0005840">
    <property type="term" value="C:ribosome"/>
    <property type="evidence" value="ECO:0007669"/>
    <property type="project" value="UniProtKB-KW"/>
</dbReference>
<gene>
    <name evidence="6" type="ORF">R9X50_00283200</name>
</gene>
<dbReference type="SUPFAM" id="SSF47060">
    <property type="entry name" value="S15/NS1 RNA-binding domain"/>
    <property type="match status" value="1"/>
</dbReference>
<evidence type="ECO:0000313" key="6">
    <source>
        <dbReference type="EMBL" id="WPH00009.1"/>
    </source>
</evidence>
<evidence type="ECO:0000256" key="2">
    <source>
        <dbReference type="ARBA" id="ARBA00022980"/>
    </source>
</evidence>
<dbReference type="AlphaFoldDB" id="A0AAQ3M2B0"/>
<dbReference type="GO" id="GO:0006412">
    <property type="term" value="P:translation"/>
    <property type="evidence" value="ECO:0007669"/>
    <property type="project" value="InterPro"/>
</dbReference>
<keyword evidence="3 4" id="KW-0687">Ribonucleoprotein</keyword>
<dbReference type="GO" id="GO:0003735">
    <property type="term" value="F:structural constituent of ribosome"/>
    <property type="evidence" value="ECO:0007669"/>
    <property type="project" value="InterPro"/>
</dbReference>
<dbReference type="InterPro" id="IPR009068">
    <property type="entry name" value="uS15_NS1_RNA-bd_sf"/>
</dbReference>
<evidence type="ECO:0000256" key="3">
    <source>
        <dbReference type="ARBA" id="ARBA00023274"/>
    </source>
</evidence>
<dbReference type="CDD" id="cd00353">
    <property type="entry name" value="Ribosomal_S15p_S13e"/>
    <property type="match status" value="1"/>
</dbReference>
<evidence type="ECO:0008006" key="8">
    <source>
        <dbReference type="Google" id="ProtNLM"/>
    </source>
</evidence>
<evidence type="ECO:0000256" key="1">
    <source>
        <dbReference type="ARBA" id="ARBA00008434"/>
    </source>
</evidence>
<dbReference type="Gene3D" id="1.10.287.10">
    <property type="entry name" value="S15/NS1, RNA-binding"/>
    <property type="match status" value="1"/>
</dbReference>
<dbReference type="InterPro" id="IPR005290">
    <property type="entry name" value="Ribosomal_uS15_bac-type"/>
</dbReference>
<protein>
    <recommendedName>
        <fullName evidence="8">Ribosomal protein S15</fullName>
    </recommendedName>
</protein>
<dbReference type="PANTHER" id="PTHR23321:SF26">
    <property type="entry name" value="SMALL RIBOSOMAL SUBUNIT PROTEIN US15M"/>
    <property type="match status" value="1"/>
</dbReference>
<comment type="similarity">
    <text evidence="1 4">Belongs to the universal ribosomal protein uS15 family.</text>
</comment>
<reference evidence="6 7" key="1">
    <citation type="submission" date="2023-11" db="EMBL/GenBank/DDBJ databases">
        <title>An acidophilic fungus is an integral part of prey digestion in a carnivorous sundew plant.</title>
        <authorList>
            <person name="Tsai I.J."/>
        </authorList>
    </citation>
    <scope>NUCLEOTIDE SEQUENCE [LARGE SCALE GENOMIC DNA]</scope>
    <source>
        <strain evidence="6">169a</strain>
    </source>
</reference>
<feature type="region of interest" description="Disordered" evidence="5">
    <location>
        <begin position="21"/>
        <end position="45"/>
    </location>
</feature>
<sequence>MPPRIPLFQCLKAPAGPAAPLTKRPFSSTPTCHTQTPVRPKPRHRDPYTIAQAKARKDANLSRRAELSEARKEALGDPIRGVATEYVKSLDTAQPATTNGDILNFFLDQKELERGIEKSKWLSEVPEGQRATAGILGDISPEEQLRAQQEEEATAAEALRRITSLSLGSSQDRQRVNIQQAIESFGRHNTDKTLSPKPQSAQALANPQQERTPRVGPDTGSSEVQIAILTAKINTLADFIGGRGKMDKVNKRNLRLLVHRRQKLLQYLRRKERGGPRWQHVIETLGLTEGTWKGEISL</sequence>
<keyword evidence="7" id="KW-1185">Reference proteome</keyword>
<organism evidence="6 7">
    <name type="scientific">Acrodontium crateriforme</name>
    <dbReference type="NCBI Taxonomy" id="150365"/>
    <lineage>
        <taxon>Eukaryota</taxon>
        <taxon>Fungi</taxon>
        <taxon>Dikarya</taxon>
        <taxon>Ascomycota</taxon>
        <taxon>Pezizomycotina</taxon>
        <taxon>Dothideomycetes</taxon>
        <taxon>Dothideomycetidae</taxon>
        <taxon>Mycosphaerellales</taxon>
        <taxon>Teratosphaeriaceae</taxon>
        <taxon>Acrodontium</taxon>
    </lineage>
</organism>
<accession>A0AAQ3M2B0</accession>
<dbReference type="EMBL" id="CP138583">
    <property type="protein sequence ID" value="WPH00009.1"/>
    <property type="molecule type" value="Genomic_DNA"/>
</dbReference>
<dbReference type="PANTHER" id="PTHR23321">
    <property type="entry name" value="RIBOSOMAL PROTEIN S15, BACTERIAL AND ORGANELLAR"/>
    <property type="match status" value="1"/>
</dbReference>
<dbReference type="Proteomes" id="UP001303373">
    <property type="component" value="Chromosome 4"/>
</dbReference>
<evidence type="ECO:0000313" key="7">
    <source>
        <dbReference type="Proteomes" id="UP001303373"/>
    </source>
</evidence>
<dbReference type="SMART" id="SM01387">
    <property type="entry name" value="Ribosomal_S15"/>
    <property type="match status" value="1"/>
</dbReference>
<proteinExistence type="inferred from homology"/>
<dbReference type="GO" id="GO:1990904">
    <property type="term" value="C:ribonucleoprotein complex"/>
    <property type="evidence" value="ECO:0007669"/>
    <property type="project" value="UniProtKB-KW"/>
</dbReference>
<keyword evidence="2 4" id="KW-0689">Ribosomal protein</keyword>
<name>A0AAQ3M2B0_9PEZI</name>
<dbReference type="Pfam" id="PF00312">
    <property type="entry name" value="Ribosomal_S15"/>
    <property type="match status" value="1"/>
</dbReference>
<evidence type="ECO:0000256" key="5">
    <source>
        <dbReference type="SAM" id="MobiDB-lite"/>
    </source>
</evidence>
<dbReference type="InterPro" id="IPR000589">
    <property type="entry name" value="Ribosomal_uS15"/>
</dbReference>
<evidence type="ECO:0000256" key="4">
    <source>
        <dbReference type="RuleBase" id="RU003919"/>
    </source>
</evidence>
<feature type="compositionally biased region" description="Polar residues" evidence="5">
    <location>
        <begin position="192"/>
        <end position="210"/>
    </location>
</feature>